<feature type="non-terminal residue" evidence="1">
    <location>
        <position position="1"/>
    </location>
</feature>
<proteinExistence type="predicted"/>
<protein>
    <submittedName>
        <fullName evidence="1">Uncharacterized protein</fullName>
    </submittedName>
</protein>
<accession>A0A392UGS9</accession>
<sequence length="55" mass="6189">CDGALRAYAEKVGNLLCHLRVAQERMVRSANQLEDASGRLCPWRVAQLHMARRAP</sequence>
<dbReference type="AlphaFoldDB" id="A0A392UGS9"/>
<name>A0A392UGS9_9FABA</name>
<dbReference type="EMBL" id="LXQA010825314">
    <property type="protein sequence ID" value="MCI72789.1"/>
    <property type="molecule type" value="Genomic_DNA"/>
</dbReference>
<comment type="caution">
    <text evidence="1">The sequence shown here is derived from an EMBL/GenBank/DDBJ whole genome shotgun (WGS) entry which is preliminary data.</text>
</comment>
<evidence type="ECO:0000313" key="1">
    <source>
        <dbReference type="EMBL" id="MCI72789.1"/>
    </source>
</evidence>
<organism evidence="1 2">
    <name type="scientific">Trifolium medium</name>
    <dbReference type="NCBI Taxonomy" id="97028"/>
    <lineage>
        <taxon>Eukaryota</taxon>
        <taxon>Viridiplantae</taxon>
        <taxon>Streptophyta</taxon>
        <taxon>Embryophyta</taxon>
        <taxon>Tracheophyta</taxon>
        <taxon>Spermatophyta</taxon>
        <taxon>Magnoliopsida</taxon>
        <taxon>eudicotyledons</taxon>
        <taxon>Gunneridae</taxon>
        <taxon>Pentapetalae</taxon>
        <taxon>rosids</taxon>
        <taxon>fabids</taxon>
        <taxon>Fabales</taxon>
        <taxon>Fabaceae</taxon>
        <taxon>Papilionoideae</taxon>
        <taxon>50 kb inversion clade</taxon>
        <taxon>NPAAA clade</taxon>
        <taxon>Hologalegina</taxon>
        <taxon>IRL clade</taxon>
        <taxon>Trifolieae</taxon>
        <taxon>Trifolium</taxon>
    </lineage>
</organism>
<keyword evidence="2" id="KW-1185">Reference proteome</keyword>
<reference evidence="1 2" key="1">
    <citation type="journal article" date="2018" name="Front. Plant Sci.">
        <title>Red Clover (Trifolium pratense) and Zigzag Clover (T. medium) - A Picture of Genomic Similarities and Differences.</title>
        <authorList>
            <person name="Dluhosova J."/>
            <person name="Istvanek J."/>
            <person name="Nedelnik J."/>
            <person name="Repkova J."/>
        </authorList>
    </citation>
    <scope>NUCLEOTIDE SEQUENCE [LARGE SCALE GENOMIC DNA]</scope>
    <source>
        <strain evidence="2">cv. 10/8</strain>
        <tissue evidence="1">Leaf</tissue>
    </source>
</reference>
<dbReference type="Proteomes" id="UP000265520">
    <property type="component" value="Unassembled WGS sequence"/>
</dbReference>
<feature type="non-terminal residue" evidence="1">
    <location>
        <position position="55"/>
    </location>
</feature>
<evidence type="ECO:0000313" key="2">
    <source>
        <dbReference type="Proteomes" id="UP000265520"/>
    </source>
</evidence>